<proteinExistence type="predicted"/>
<sequence>MGEEHKTQVIEAAGQSFIVEIKCVQNHTWQGVVTWVEQKKKVPFRSALELIKLLDSAVGSEHLETMEEWK</sequence>
<accession>A0A1M4VYS8</accession>
<evidence type="ECO:0000313" key="2">
    <source>
        <dbReference type="Proteomes" id="UP000184245"/>
    </source>
</evidence>
<name>A0A1M4VYS8_9CLOT</name>
<reference evidence="1 2" key="1">
    <citation type="submission" date="2016-11" db="EMBL/GenBank/DDBJ databases">
        <authorList>
            <person name="Jaros S."/>
            <person name="Januszkiewicz K."/>
            <person name="Wedrychowicz H."/>
        </authorList>
    </citation>
    <scope>NUCLEOTIDE SEQUENCE [LARGE SCALE GENOMIC DNA]</scope>
    <source>
        <strain evidence="1 2">DSM 17459</strain>
    </source>
</reference>
<dbReference type="RefSeq" id="WP_072850287.1">
    <property type="nucleotide sequence ID" value="NZ_FQVI01000005.1"/>
</dbReference>
<dbReference type="AlphaFoldDB" id="A0A1M4VYS8"/>
<dbReference type="EMBL" id="FQVI01000005">
    <property type="protein sequence ID" value="SHE74023.1"/>
    <property type="molecule type" value="Genomic_DNA"/>
</dbReference>
<dbReference type="Proteomes" id="UP000184245">
    <property type="component" value="Unassembled WGS sequence"/>
</dbReference>
<dbReference type="OrthoDB" id="2086691at2"/>
<dbReference type="STRING" id="1122155.SAMN02745158_01394"/>
<evidence type="ECO:0000313" key="1">
    <source>
        <dbReference type="EMBL" id="SHE74023.1"/>
    </source>
</evidence>
<protein>
    <submittedName>
        <fullName evidence="1">Uncharacterized protein</fullName>
    </submittedName>
</protein>
<gene>
    <name evidence="1" type="ORF">SAMN02745158_01394</name>
</gene>
<organism evidence="1 2">
    <name type="scientific">Lactonifactor longoviformis DSM 17459</name>
    <dbReference type="NCBI Taxonomy" id="1122155"/>
    <lineage>
        <taxon>Bacteria</taxon>
        <taxon>Bacillati</taxon>
        <taxon>Bacillota</taxon>
        <taxon>Clostridia</taxon>
        <taxon>Eubacteriales</taxon>
        <taxon>Clostridiaceae</taxon>
        <taxon>Lactonifactor</taxon>
    </lineage>
</organism>
<keyword evidence="2" id="KW-1185">Reference proteome</keyword>